<sequence>MVVGSRPRLWLSIRKLTLWCSAGGALHCWSYRILLREIQALTLYNGRYTNGRRTKSVPQLKCVGGTAGCGTFIPEVVQCYNKGWDGYDVQWECKTDMDHAYRFGTIMVTCEGYNYPEDPYVLQGSCGLEYMIELTEEGYRKRKSNTGFYSGSPNYQTSYSSDSSNVVVVLILLGVAYLLYKVFLSHQQLRNQAASDGSGFSGPYGPGPHGPGPHGPYPTAPPPPPGFKPDFTGDEQEGFRGGPHQGNNYGPRNAGNSSGPGFWSGMGAGGLLGYLMGSRRSQPSPSYPYSWGHQSHPPPHRNMSGINSPGTSGTRTVFGWAELEYYVQL</sequence>
<keyword evidence="8" id="KW-0256">Endoplasmic reticulum</keyword>
<dbReference type="GeneTree" id="ENSGT00390000013419"/>
<evidence type="ECO:0000256" key="1">
    <source>
        <dbReference type="ARBA" id="ARBA00004115"/>
    </source>
</evidence>
<evidence type="ECO:0000256" key="12">
    <source>
        <dbReference type="ARBA" id="ARBA00023136"/>
    </source>
</evidence>
<evidence type="ECO:0000256" key="2">
    <source>
        <dbReference type="ARBA" id="ARBA00006833"/>
    </source>
</evidence>
<reference evidence="15" key="4">
    <citation type="submission" date="2025-08" db="UniProtKB">
        <authorList>
            <consortium name="Ensembl"/>
        </authorList>
    </citation>
    <scope>IDENTIFICATION</scope>
</reference>
<dbReference type="AlphaFoldDB" id="A0A4W3JB92"/>
<dbReference type="GO" id="GO:0005789">
    <property type="term" value="C:endoplasmic reticulum membrane"/>
    <property type="evidence" value="ECO:0007669"/>
    <property type="project" value="UniProtKB-SubCell"/>
</dbReference>
<dbReference type="Pfam" id="PF06682">
    <property type="entry name" value="SARAF"/>
    <property type="match status" value="1"/>
</dbReference>
<protein>
    <recommendedName>
        <fullName evidence="3">Store-operated calcium entry-associated regulatory factor</fullName>
    </recommendedName>
    <alternativeName>
        <fullName evidence="13">Transmembrane protein 66</fullName>
    </alternativeName>
</protein>
<keyword evidence="4" id="KW-0813">Transport</keyword>
<evidence type="ECO:0000256" key="5">
    <source>
        <dbReference type="ARBA" id="ARBA00022568"/>
    </source>
</evidence>
<reference evidence="16" key="3">
    <citation type="journal article" date="2014" name="Nature">
        <title>Elephant shark genome provides unique insights into gnathostome evolution.</title>
        <authorList>
            <consortium name="International Elephant Shark Genome Sequencing Consortium"/>
            <person name="Venkatesh B."/>
            <person name="Lee A.P."/>
            <person name="Ravi V."/>
            <person name="Maurya A.K."/>
            <person name="Lian M.M."/>
            <person name="Swann J.B."/>
            <person name="Ohta Y."/>
            <person name="Flajnik M.F."/>
            <person name="Sutoh Y."/>
            <person name="Kasahara M."/>
            <person name="Hoon S."/>
            <person name="Gangu V."/>
            <person name="Roy S.W."/>
            <person name="Irimia M."/>
            <person name="Korzh V."/>
            <person name="Kondrychyn I."/>
            <person name="Lim Z.W."/>
            <person name="Tay B.H."/>
            <person name="Tohari S."/>
            <person name="Kong K.W."/>
            <person name="Ho S."/>
            <person name="Lorente-Galdos B."/>
            <person name="Quilez J."/>
            <person name="Marques-Bonet T."/>
            <person name="Raney B.J."/>
            <person name="Ingham P.W."/>
            <person name="Tay A."/>
            <person name="Hillier L.W."/>
            <person name="Minx P."/>
            <person name="Boehm T."/>
            <person name="Wilson R.K."/>
            <person name="Brenner S."/>
            <person name="Warren W.C."/>
        </authorList>
    </citation>
    <scope>NUCLEOTIDE SEQUENCE [LARGE SCALE GENOMIC DNA]</scope>
</reference>
<name>A0A4W3JB92_CALMI</name>
<keyword evidence="7" id="KW-0732">Signal</keyword>
<dbReference type="PANTHER" id="PTHR15929:SF0">
    <property type="entry name" value="STORE-OPERATED CALCIUM ENTRY-ASSOCIATED REGULATORY FACTOR"/>
    <property type="match status" value="1"/>
</dbReference>
<dbReference type="Proteomes" id="UP000314986">
    <property type="component" value="Unassembled WGS sequence"/>
</dbReference>
<keyword evidence="10" id="KW-1133">Transmembrane helix</keyword>
<evidence type="ECO:0000256" key="13">
    <source>
        <dbReference type="ARBA" id="ARBA00031116"/>
    </source>
</evidence>
<evidence type="ECO:0000256" key="7">
    <source>
        <dbReference type="ARBA" id="ARBA00022729"/>
    </source>
</evidence>
<evidence type="ECO:0000313" key="15">
    <source>
        <dbReference type="Ensembl" id="ENSCMIP00000036816.1"/>
    </source>
</evidence>
<keyword evidence="6" id="KW-0812">Transmembrane</keyword>
<evidence type="ECO:0000256" key="4">
    <source>
        <dbReference type="ARBA" id="ARBA00022448"/>
    </source>
</evidence>
<organism evidence="15 16">
    <name type="scientific">Callorhinchus milii</name>
    <name type="common">Ghost shark</name>
    <dbReference type="NCBI Taxonomy" id="7868"/>
    <lineage>
        <taxon>Eukaryota</taxon>
        <taxon>Metazoa</taxon>
        <taxon>Chordata</taxon>
        <taxon>Craniata</taxon>
        <taxon>Vertebrata</taxon>
        <taxon>Chondrichthyes</taxon>
        <taxon>Holocephali</taxon>
        <taxon>Chimaeriformes</taxon>
        <taxon>Callorhinchidae</taxon>
        <taxon>Callorhinchus</taxon>
    </lineage>
</organism>
<feature type="region of interest" description="Disordered" evidence="14">
    <location>
        <begin position="194"/>
        <end position="256"/>
    </location>
</feature>
<dbReference type="InterPro" id="IPR009567">
    <property type="entry name" value="SARAF"/>
</dbReference>
<accession>A0A4W3JB92</accession>
<dbReference type="OMA" id="WILKGSC"/>
<keyword evidence="5" id="KW-0109">Calcium transport</keyword>
<evidence type="ECO:0000256" key="9">
    <source>
        <dbReference type="ARBA" id="ARBA00022837"/>
    </source>
</evidence>
<gene>
    <name evidence="15" type="primary">saraf</name>
</gene>
<evidence type="ECO:0000256" key="6">
    <source>
        <dbReference type="ARBA" id="ARBA00022692"/>
    </source>
</evidence>
<dbReference type="GO" id="GO:2001256">
    <property type="term" value="P:regulation of store-operated calcium entry"/>
    <property type="evidence" value="ECO:0007669"/>
    <property type="project" value="InterPro"/>
</dbReference>
<dbReference type="STRING" id="7868.ENSCMIP00000036816"/>
<dbReference type="PANTHER" id="PTHR15929">
    <property type="entry name" value="STORE-OPERATED CALCIUM ENTRY-ASSOCIATED REGULATORY FACTOR"/>
    <property type="match status" value="1"/>
</dbReference>
<feature type="compositionally biased region" description="Polar residues" evidence="14">
    <location>
        <begin position="245"/>
        <end position="256"/>
    </location>
</feature>
<comment type="subcellular location">
    <subcellularLocation>
        <location evidence="1">Endoplasmic reticulum membrane</location>
        <topology evidence="1">Single-pass type I membrane protein</topology>
    </subcellularLocation>
</comment>
<dbReference type="InParanoid" id="A0A4W3JB92"/>
<keyword evidence="9" id="KW-0106">Calcium</keyword>
<dbReference type="GO" id="GO:0006816">
    <property type="term" value="P:calcium ion transport"/>
    <property type="evidence" value="ECO:0007669"/>
    <property type="project" value="UniProtKB-KW"/>
</dbReference>
<reference evidence="16" key="2">
    <citation type="journal article" date="2007" name="PLoS Biol.">
        <title>Survey sequencing and comparative analysis of the elephant shark (Callorhinchus milii) genome.</title>
        <authorList>
            <person name="Venkatesh B."/>
            <person name="Kirkness E.F."/>
            <person name="Loh Y.H."/>
            <person name="Halpern A.L."/>
            <person name="Lee A.P."/>
            <person name="Johnson J."/>
            <person name="Dandona N."/>
            <person name="Viswanathan L.D."/>
            <person name="Tay A."/>
            <person name="Venter J.C."/>
            <person name="Strausberg R.L."/>
            <person name="Brenner S."/>
        </authorList>
    </citation>
    <scope>NUCLEOTIDE SEQUENCE [LARGE SCALE GENOMIC DNA]</scope>
</reference>
<reference evidence="16" key="1">
    <citation type="journal article" date="2006" name="Science">
        <title>Ancient noncoding elements conserved in the human genome.</title>
        <authorList>
            <person name="Venkatesh B."/>
            <person name="Kirkness E.F."/>
            <person name="Loh Y.H."/>
            <person name="Halpern A.L."/>
            <person name="Lee A.P."/>
            <person name="Johnson J."/>
            <person name="Dandona N."/>
            <person name="Viswanathan L.D."/>
            <person name="Tay A."/>
            <person name="Venter J.C."/>
            <person name="Strausberg R.L."/>
            <person name="Brenner S."/>
        </authorList>
    </citation>
    <scope>NUCLEOTIDE SEQUENCE [LARGE SCALE GENOMIC DNA]</scope>
</reference>
<evidence type="ECO:0000256" key="14">
    <source>
        <dbReference type="SAM" id="MobiDB-lite"/>
    </source>
</evidence>
<keyword evidence="11" id="KW-0406">Ion transport</keyword>
<evidence type="ECO:0000256" key="3">
    <source>
        <dbReference type="ARBA" id="ARBA00016584"/>
    </source>
</evidence>
<evidence type="ECO:0000256" key="10">
    <source>
        <dbReference type="ARBA" id="ARBA00022989"/>
    </source>
</evidence>
<evidence type="ECO:0000313" key="16">
    <source>
        <dbReference type="Proteomes" id="UP000314986"/>
    </source>
</evidence>
<evidence type="ECO:0000256" key="11">
    <source>
        <dbReference type="ARBA" id="ARBA00023065"/>
    </source>
</evidence>
<feature type="compositionally biased region" description="Pro residues" evidence="14">
    <location>
        <begin position="205"/>
        <end position="227"/>
    </location>
</feature>
<proteinExistence type="inferred from homology"/>
<feature type="region of interest" description="Disordered" evidence="14">
    <location>
        <begin position="283"/>
        <end position="312"/>
    </location>
</feature>
<dbReference type="Ensembl" id="ENSCMIT00000037357.1">
    <property type="protein sequence ID" value="ENSCMIP00000036816.1"/>
    <property type="gene ID" value="ENSCMIG00000015541.1"/>
</dbReference>
<evidence type="ECO:0000256" key="8">
    <source>
        <dbReference type="ARBA" id="ARBA00022824"/>
    </source>
</evidence>
<keyword evidence="12" id="KW-0472">Membrane</keyword>
<reference evidence="15" key="5">
    <citation type="submission" date="2025-09" db="UniProtKB">
        <authorList>
            <consortium name="Ensembl"/>
        </authorList>
    </citation>
    <scope>IDENTIFICATION</scope>
</reference>
<comment type="similarity">
    <text evidence="2">Belongs to the SARAF family.</text>
</comment>
<keyword evidence="16" id="KW-1185">Reference proteome</keyword>